<dbReference type="EMBL" id="JBFOLJ010000015">
    <property type="protein sequence ID" value="KAL2473272.1"/>
    <property type="molecule type" value="Genomic_DNA"/>
</dbReference>
<gene>
    <name evidence="3" type="ORF">Fot_49008</name>
</gene>
<reference evidence="4" key="1">
    <citation type="submission" date="2024-07" db="EMBL/GenBank/DDBJ databases">
        <title>Two chromosome-level genome assemblies of Korean endemic species Abeliophyllum distichum and Forsythia ovata (Oleaceae).</title>
        <authorList>
            <person name="Jang H."/>
        </authorList>
    </citation>
    <scope>NUCLEOTIDE SEQUENCE [LARGE SCALE GENOMIC DNA]</scope>
</reference>
<dbReference type="SUPFAM" id="SSF54631">
    <property type="entry name" value="CBS-domain pair"/>
    <property type="match status" value="2"/>
</dbReference>
<name>A0ABD1QBU4_9LAMI</name>
<keyword evidence="4" id="KW-1185">Reference proteome</keyword>
<keyword evidence="2" id="KW-0129">CBS domain</keyword>
<comment type="caution">
    <text evidence="3">The sequence shown here is derived from an EMBL/GenBank/DDBJ whole genome shotgun (WGS) entry which is preliminary data.</text>
</comment>
<evidence type="ECO:0000256" key="1">
    <source>
        <dbReference type="ARBA" id="ARBA00022737"/>
    </source>
</evidence>
<evidence type="ECO:0000313" key="3">
    <source>
        <dbReference type="EMBL" id="KAL2473272.1"/>
    </source>
</evidence>
<evidence type="ECO:0000313" key="4">
    <source>
        <dbReference type="Proteomes" id="UP001604277"/>
    </source>
</evidence>
<keyword evidence="1" id="KW-0677">Repeat</keyword>
<dbReference type="PANTHER" id="PTHR13780:SF39">
    <property type="entry name" value="CBS DOMAIN-CONTAINING PROTEIN CBSX5-LIKE"/>
    <property type="match status" value="1"/>
</dbReference>
<dbReference type="Proteomes" id="UP001604277">
    <property type="component" value="Unassembled WGS sequence"/>
</dbReference>
<evidence type="ECO:0000256" key="2">
    <source>
        <dbReference type="ARBA" id="ARBA00023122"/>
    </source>
</evidence>
<dbReference type="InterPro" id="IPR050511">
    <property type="entry name" value="AMPK_gamma/SDS23_families"/>
</dbReference>
<sequence>MGLFENIRIHGVLVEKRRPSLAGLAMGGFIMRQTFILLSFSAACLHLTFEICKESESLKMAYVRADMGSPLAYGPVRLLVQMARSVDVEERGHRFLNGDISDLCLGKPAVRWIPATATVSDAVTALKRSGETHVSVWTCDNNTNESCECVGKICMTDVICFLCREENLANPLKAFEAPISEILPKGSSIVRHLGPNSSLLEAIDCILEGTQNLVIPIQNHRSTFSRKKFPNKLASLDSKYCKASEYCWLTQEDIVRFLLNSVGVFSPIPGMTIESLHLIQHDIMTIHYLDPASSALDYISRSLTKQTSVAVIDKDNRLIGEISPVTLACCDEIVAAAISTLSAGDLMAYIDCGGPPEYLVELVKIRLEERNFVAMLELMEEFSNSSISSSSSSCSSDDESGSSFHGSLGRNSTARRSEAIICYPWSSLVAVMFQALAHRVSCVWVVEEDHTLVGTVTFAGILKVFRSIAGVNPKRETSFKQ</sequence>
<protein>
    <submittedName>
        <fullName evidence="3">CBS domain-containing protein</fullName>
    </submittedName>
</protein>
<accession>A0ABD1QBU4</accession>
<dbReference type="InterPro" id="IPR046342">
    <property type="entry name" value="CBS_dom_sf"/>
</dbReference>
<organism evidence="3 4">
    <name type="scientific">Forsythia ovata</name>
    <dbReference type="NCBI Taxonomy" id="205694"/>
    <lineage>
        <taxon>Eukaryota</taxon>
        <taxon>Viridiplantae</taxon>
        <taxon>Streptophyta</taxon>
        <taxon>Embryophyta</taxon>
        <taxon>Tracheophyta</taxon>
        <taxon>Spermatophyta</taxon>
        <taxon>Magnoliopsida</taxon>
        <taxon>eudicotyledons</taxon>
        <taxon>Gunneridae</taxon>
        <taxon>Pentapetalae</taxon>
        <taxon>asterids</taxon>
        <taxon>lamiids</taxon>
        <taxon>Lamiales</taxon>
        <taxon>Oleaceae</taxon>
        <taxon>Forsythieae</taxon>
        <taxon>Forsythia</taxon>
    </lineage>
</organism>
<proteinExistence type="predicted"/>
<dbReference type="AlphaFoldDB" id="A0ABD1QBU4"/>
<dbReference type="PANTHER" id="PTHR13780">
    <property type="entry name" value="AMP-ACTIVATED PROTEIN KINASE, GAMMA REGULATORY SUBUNIT"/>
    <property type="match status" value="1"/>
</dbReference>